<dbReference type="Pfam" id="PF05105">
    <property type="entry name" value="Phage_holin_4_1"/>
    <property type="match status" value="1"/>
</dbReference>
<evidence type="ECO:0000256" key="5">
    <source>
        <dbReference type="ARBA" id="ARBA00023600"/>
    </source>
</evidence>
<evidence type="ECO:0000256" key="2">
    <source>
        <dbReference type="ARBA" id="ARBA00022692"/>
    </source>
</evidence>
<evidence type="ECO:0000256" key="6">
    <source>
        <dbReference type="SAM" id="Phobius"/>
    </source>
</evidence>
<comment type="caution">
    <text evidence="7">The sequence shown here is derived from an EMBL/GenBank/DDBJ whole genome shotgun (WGS) entry which is preliminary data.</text>
</comment>
<keyword evidence="4 6" id="KW-0472">Membrane</keyword>
<comment type="similarity">
    <text evidence="5">Belongs to the bacteriophage holin family. Cp-1 holin subfamily.</text>
</comment>
<evidence type="ECO:0000256" key="3">
    <source>
        <dbReference type="ARBA" id="ARBA00022989"/>
    </source>
</evidence>
<evidence type="ECO:0000313" key="8">
    <source>
        <dbReference type="Proteomes" id="UP000234748"/>
    </source>
</evidence>
<evidence type="ECO:0000256" key="1">
    <source>
        <dbReference type="ARBA" id="ARBA00004141"/>
    </source>
</evidence>
<dbReference type="NCBIfam" id="TIGR01593">
    <property type="entry name" value="holin_tox_secr"/>
    <property type="match status" value="1"/>
</dbReference>
<name>A0A2N5M8L8_9BACI</name>
<keyword evidence="8" id="KW-1185">Reference proteome</keyword>
<reference evidence="7 8" key="1">
    <citation type="submission" date="2017-11" db="EMBL/GenBank/DDBJ databases">
        <title>Comparitive Functional Genomics of Dry Heat Resistant strains isolated from the Viking Spacecraft.</title>
        <authorList>
            <person name="Seuylemezian A."/>
            <person name="Cooper K."/>
            <person name="Vaishampayan P."/>
        </authorList>
    </citation>
    <scope>NUCLEOTIDE SEQUENCE [LARGE SCALE GENOMIC DNA]</scope>
    <source>
        <strain evidence="7 8">V1-29</strain>
    </source>
</reference>
<keyword evidence="3 6" id="KW-1133">Transmembrane helix</keyword>
<dbReference type="InterPro" id="IPR006480">
    <property type="entry name" value="Phage_holin_4_1"/>
</dbReference>
<dbReference type="EMBL" id="PGUY01000017">
    <property type="protein sequence ID" value="PLT30708.1"/>
    <property type="molecule type" value="Genomic_DNA"/>
</dbReference>
<protein>
    <submittedName>
        <fullName evidence="7">Holin</fullName>
    </submittedName>
</protein>
<keyword evidence="2 6" id="KW-0812">Transmembrane</keyword>
<sequence>MDKLFYCAEGMIECVVRLTVYLLGGLDRLLIALLILAGCEAVSRTAKLWYLKDTSLKEIYEMILKKGAMFILLIAANQLDLVIGSSDQFMRSAVLIFMIGKEGFLILEHIKTLGLEAPDVMTHIVDEFAGSKKDEDKPEQK</sequence>
<comment type="subcellular location">
    <subcellularLocation>
        <location evidence="1">Membrane</location>
        <topology evidence="1">Multi-pass membrane protein</topology>
    </subcellularLocation>
</comment>
<dbReference type="RefSeq" id="WP_101640774.1">
    <property type="nucleotide sequence ID" value="NZ_PGUY01000017.1"/>
</dbReference>
<dbReference type="OrthoDB" id="88184at2"/>
<gene>
    <name evidence="7" type="ORF">CUU66_06010</name>
</gene>
<evidence type="ECO:0000313" key="7">
    <source>
        <dbReference type="EMBL" id="PLT30708.1"/>
    </source>
</evidence>
<proteinExistence type="inferred from homology"/>
<evidence type="ECO:0000256" key="4">
    <source>
        <dbReference type="ARBA" id="ARBA00023136"/>
    </source>
</evidence>
<feature type="transmembrane region" description="Helical" evidence="6">
    <location>
        <begin position="20"/>
        <end position="42"/>
    </location>
</feature>
<dbReference type="GO" id="GO:0016020">
    <property type="term" value="C:membrane"/>
    <property type="evidence" value="ECO:0007669"/>
    <property type="project" value="UniProtKB-SubCell"/>
</dbReference>
<accession>A0A2N5M8L8</accession>
<dbReference type="AlphaFoldDB" id="A0A2N5M8L8"/>
<organism evidence="7 8">
    <name type="scientific">Peribacillus deserti</name>
    <dbReference type="NCBI Taxonomy" id="673318"/>
    <lineage>
        <taxon>Bacteria</taxon>
        <taxon>Bacillati</taxon>
        <taxon>Bacillota</taxon>
        <taxon>Bacilli</taxon>
        <taxon>Bacillales</taxon>
        <taxon>Bacillaceae</taxon>
        <taxon>Peribacillus</taxon>
    </lineage>
</organism>
<dbReference type="Proteomes" id="UP000234748">
    <property type="component" value="Unassembled WGS sequence"/>
</dbReference>